<sequence>MTQSLQFLGQLTRDLLEAVPAAGRWERGAFLRQLKEQHAAGSSLIVEAHREGAGGLALCAARASLM</sequence>
<name>A0A932ZTD7_UNCTE</name>
<proteinExistence type="predicted"/>
<accession>A0A932ZTD7</accession>
<evidence type="ECO:0000313" key="2">
    <source>
        <dbReference type="Proteomes" id="UP000752292"/>
    </source>
</evidence>
<organism evidence="1 2">
    <name type="scientific">Tectimicrobiota bacterium</name>
    <dbReference type="NCBI Taxonomy" id="2528274"/>
    <lineage>
        <taxon>Bacteria</taxon>
        <taxon>Pseudomonadati</taxon>
        <taxon>Nitrospinota/Tectimicrobiota group</taxon>
        <taxon>Candidatus Tectimicrobiota</taxon>
    </lineage>
</organism>
<dbReference type="AlphaFoldDB" id="A0A932ZTD7"/>
<feature type="non-terminal residue" evidence="1">
    <location>
        <position position="66"/>
    </location>
</feature>
<gene>
    <name evidence="1" type="ORF">HY618_01690</name>
</gene>
<dbReference type="EMBL" id="JACQRX010000075">
    <property type="protein sequence ID" value="MBI4251145.1"/>
    <property type="molecule type" value="Genomic_DNA"/>
</dbReference>
<dbReference type="Proteomes" id="UP000752292">
    <property type="component" value="Unassembled WGS sequence"/>
</dbReference>
<comment type="caution">
    <text evidence="1">The sequence shown here is derived from an EMBL/GenBank/DDBJ whole genome shotgun (WGS) entry which is preliminary data.</text>
</comment>
<reference evidence="1" key="1">
    <citation type="submission" date="2020-07" db="EMBL/GenBank/DDBJ databases">
        <title>Huge and variable diversity of episymbiotic CPR bacteria and DPANN archaea in groundwater ecosystems.</title>
        <authorList>
            <person name="He C.Y."/>
            <person name="Keren R."/>
            <person name="Whittaker M."/>
            <person name="Farag I.F."/>
            <person name="Doudna J."/>
            <person name="Cate J.H.D."/>
            <person name="Banfield J.F."/>
        </authorList>
    </citation>
    <scope>NUCLEOTIDE SEQUENCE</scope>
    <source>
        <strain evidence="1">NC_groundwater_1370_Ag_S-0.2um_69_93</strain>
    </source>
</reference>
<protein>
    <submittedName>
        <fullName evidence="1">Uncharacterized protein</fullName>
    </submittedName>
</protein>
<evidence type="ECO:0000313" key="1">
    <source>
        <dbReference type="EMBL" id="MBI4251145.1"/>
    </source>
</evidence>